<keyword evidence="4" id="KW-0255">Endonuclease</keyword>
<dbReference type="SUPFAM" id="SSF56672">
    <property type="entry name" value="DNA/RNA polymerases"/>
    <property type="match status" value="1"/>
</dbReference>
<evidence type="ECO:0000256" key="7">
    <source>
        <dbReference type="SAM" id="MobiDB-lite"/>
    </source>
</evidence>
<organism evidence="9 10">
    <name type="scientific">Tilletia indica</name>
    <dbReference type="NCBI Taxonomy" id="43049"/>
    <lineage>
        <taxon>Eukaryota</taxon>
        <taxon>Fungi</taxon>
        <taxon>Dikarya</taxon>
        <taxon>Basidiomycota</taxon>
        <taxon>Ustilaginomycotina</taxon>
        <taxon>Exobasidiomycetes</taxon>
        <taxon>Tilletiales</taxon>
        <taxon>Tilletiaceae</taxon>
        <taxon>Tilletia</taxon>
    </lineage>
</organism>
<evidence type="ECO:0000256" key="6">
    <source>
        <dbReference type="ARBA" id="ARBA00022918"/>
    </source>
</evidence>
<keyword evidence="3" id="KW-0540">Nuclease</keyword>
<comment type="caution">
    <text evidence="9">The sequence shown here is derived from an EMBL/GenBank/DDBJ whole genome shotgun (WGS) entry which is preliminary data.</text>
</comment>
<evidence type="ECO:0000256" key="3">
    <source>
        <dbReference type="ARBA" id="ARBA00022722"/>
    </source>
</evidence>
<dbReference type="InterPro" id="IPR043502">
    <property type="entry name" value="DNA/RNA_pol_sf"/>
</dbReference>
<evidence type="ECO:0000256" key="4">
    <source>
        <dbReference type="ARBA" id="ARBA00022759"/>
    </source>
</evidence>
<keyword evidence="1" id="KW-0808">Transferase</keyword>
<feature type="domain" description="Reverse transcriptase RNase H-like" evidence="8">
    <location>
        <begin position="94"/>
        <end position="155"/>
    </location>
</feature>
<evidence type="ECO:0000259" key="8">
    <source>
        <dbReference type="Pfam" id="PF17917"/>
    </source>
</evidence>
<dbReference type="EMBL" id="LWDF02003095">
    <property type="protein sequence ID" value="KAE8234966.1"/>
    <property type="molecule type" value="Genomic_DNA"/>
</dbReference>
<keyword evidence="10" id="KW-1185">Reference proteome</keyword>
<evidence type="ECO:0000313" key="9">
    <source>
        <dbReference type="EMBL" id="KAE8234966.1"/>
    </source>
</evidence>
<protein>
    <recommendedName>
        <fullName evidence="8">Reverse transcriptase RNase H-like domain-containing protein</fullName>
    </recommendedName>
</protein>
<keyword evidence="2" id="KW-0548">Nucleotidyltransferase</keyword>
<dbReference type="AlphaFoldDB" id="A0A8T8S890"/>
<feature type="region of interest" description="Disordered" evidence="7">
    <location>
        <begin position="1"/>
        <end position="26"/>
    </location>
</feature>
<evidence type="ECO:0000313" key="10">
    <source>
        <dbReference type="Proteomes" id="UP000077521"/>
    </source>
</evidence>
<dbReference type="Proteomes" id="UP000077521">
    <property type="component" value="Unassembled WGS sequence"/>
</dbReference>
<dbReference type="GO" id="GO:0004519">
    <property type="term" value="F:endonuclease activity"/>
    <property type="evidence" value="ECO:0007669"/>
    <property type="project" value="UniProtKB-KW"/>
</dbReference>
<proteinExistence type="predicted"/>
<evidence type="ECO:0000256" key="2">
    <source>
        <dbReference type="ARBA" id="ARBA00022695"/>
    </source>
</evidence>
<keyword evidence="5" id="KW-0378">Hydrolase</keyword>
<dbReference type="Pfam" id="PF17917">
    <property type="entry name" value="RT_RNaseH"/>
    <property type="match status" value="1"/>
</dbReference>
<evidence type="ECO:0000256" key="5">
    <source>
        <dbReference type="ARBA" id="ARBA00022801"/>
    </source>
</evidence>
<dbReference type="GO" id="GO:0003964">
    <property type="term" value="F:RNA-directed DNA polymerase activity"/>
    <property type="evidence" value="ECO:0007669"/>
    <property type="project" value="UniProtKB-KW"/>
</dbReference>
<reference evidence="9" key="2">
    <citation type="journal article" date="2019" name="IMA Fungus">
        <title>Genome sequencing and comparison of five Tilletia species to identify candidate genes for the detection of regulated species infecting wheat.</title>
        <authorList>
            <person name="Nguyen H.D.T."/>
            <person name="Sultana T."/>
            <person name="Kesanakurti P."/>
            <person name="Hambleton S."/>
        </authorList>
    </citation>
    <scope>NUCLEOTIDE SEQUENCE</scope>
    <source>
        <strain evidence="9">DAOMC 236416</strain>
    </source>
</reference>
<dbReference type="GO" id="GO:0016787">
    <property type="term" value="F:hydrolase activity"/>
    <property type="evidence" value="ECO:0007669"/>
    <property type="project" value="UniProtKB-KW"/>
</dbReference>
<keyword evidence="6" id="KW-0695">RNA-directed DNA polymerase</keyword>
<accession>A0A8T8S890</accession>
<dbReference type="InterPro" id="IPR041373">
    <property type="entry name" value="RT_RNaseH"/>
</dbReference>
<sequence>MVVPPFSPPSPGTTAPPIPSSSGIVRRDVPDEDTVAASDSLPPFRSRRLPGALRDFQLGTVAPDAEADDVWAVMQGPIVRPRRLRVGDQEMVYTERPVAFLSRLTGVAERKLVAPELELICLAWAFHKLAHLLEGASVTVVTDHAPMERMLNSTSGVTYGPTITRCRALLLPQLDNLRFVYRPGSRHTNVDALSRLPIDPGRSSS</sequence>
<evidence type="ECO:0000256" key="1">
    <source>
        <dbReference type="ARBA" id="ARBA00022679"/>
    </source>
</evidence>
<gene>
    <name evidence="9" type="ORF">A4X13_0g9671</name>
</gene>
<name>A0A8T8S890_9BASI</name>
<feature type="compositionally biased region" description="Pro residues" evidence="7">
    <location>
        <begin position="1"/>
        <end position="19"/>
    </location>
</feature>
<reference evidence="9" key="1">
    <citation type="submission" date="2016-04" db="EMBL/GenBank/DDBJ databases">
        <authorList>
            <person name="Nguyen H.D."/>
            <person name="Samba Siva P."/>
            <person name="Cullis J."/>
            <person name="Levesque C.A."/>
            <person name="Hambleton S."/>
        </authorList>
    </citation>
    <scope>NUCLEOTIDE SEQUENCE</scope>
    <source>
        <strain evidence="9">DAOMC 236416</strain>
    </source>
</reference>